<evidence type="ECO:0000256" key="2">
    <source>
        <dbReference type="ARBA" id="ARBA00022980"/>
    </source>
</evidence>
<gene>
    <name evidence="5" type="primary">rpsB</name>
    <name evidence="6" type="ORF">A3A35_03000</name>
</gene>
<evidence type="ECO:0000256" key="3">
    <source>
        <dbReference type="ARBA" id="ARBA00023274"/>
    </source>
</evidence>
<keyword evidence="3 5" id="KW-0687">Ribonucleoprotein</keyword>
<dbReference type="PANTHER" id="PTHR12534">
    <property type="entry name" value="30S RIBOSOMAL PROTEIN S2 PROKARYOTIC AND ORGANELLAR"/>
    <property type="match status" value="1"/>
</dbReference>
<dbReference type="EMBL" id="MFLV01000016">
    <property type="protein sequence ID" value="OGG71532.1"/>
    <property type="molecule type" value="Genomic_DNA"/>
</dbReference>
<dbReference type="HAMAP" id="MF_00291_B">
    <property type="entry name" value="Ribosomal_uS2_B"/>
    <property type="match status" value="1"/>
</dbReference>
<comment type="similarity">
    <text evidence="1 5">Belongs to the universal ribosomal protein uS2 family.</text>
</comment>
<keyword evidence="2 5" id="KW-0689">Ribosomal protein</keyword>
<dbReference type="GO" id="GO:0003735">
    <property type="term" value="F:structural constituent of ribosome"/>
    <property type="evidence" value="ECO:0007669"/>
    <property type="project" value="InterPro"/>
</dbReference>
<reference evidence="6 7" key="1">
    <citation type="journal article" date="2016" name="Nat. Commun.">
        <title>Thousands of microbial genomes shed light on interconnected biogeochemical processes in an aquifer system.</title>
        <authorList>
            <person name="Anantharaman K."/>
            <person name="Brown C.T."/>
            <person name="Hug L.A."/>
            <person name="Sharon I."/>
            <person name="Castelle C.J."/>
            <person name="Probst A.J."/>
            <person name="Thomas B.C."/>
            <person name="Singh A."/>
            <person name="Wilkins M.J."/>
            <person name="Karaoz U."/>
            <person name="Brodie E.L."/>
            <person name="Williams K.H."/>
            <person name="Hubbard S.S."/>
            <person name="Banfield J.F."/>
        </authorList>
    </citation>
    <scope>NUCLEOTIDE SEQUENCE [LARGE SCALE GENOMIC DNA]</scope>
</reference>
<dbReference type="InterPro" id="IPR018130">
    <property type="entry name" value="Ribosomal_uS2_CS"/>
</dbReference>
<evidence type="ECO:0000313" key="6">
    <source>
        <dbReference type="EMBL" id="OGG71532.1"/>
    </source>
</evidence>
<dbReference type="GO" id="GO:0022627">
    <property type="term" value="C:cytosolic small ribosomal subunit"/>
    <property type="evidence" value="ECO:0007669"/>
    <property type="project" value="TreeGrafter"/>
</dbReference>
<comment type="caution">
    <text evidence="6">The sequence shown here is derived from an EMBL/GenBank/DDBJ whole genome shotgun (WGS) entry which is preliminary data.</text>
</comment>
<dbReference type="PRINTS" id="PR00395">
    <property type="entry name" value="RIBOSOMALS2"/>
</dbReference>
<sequence>MAEKVAEKSSLINELFKAGAHFGYSRSRRHPSVIPYIFGTKNRVEIFDLTETEKLLDAAKEFAETLGKEGKTLLFVSGKPEAREAIAKAATSLNQPYVASRWIGGTITNWNQIKKRLEHLADLTRAREKGELSKYTKWERLAIDKEIEDLEMNFSGIKDMKELPNALFIVDTRMERAAVTEALKTGTPTIALINSDCDATEVTYPIVGNDATMASISFFVNEIAAAYASGKKQTTDNK</sequence>
<evidence type="ECO:0000256" key="4">
    <source>
        <dbReference type="ARBA" id="ARBA00035256"/>
    </source>
</evidence>
<proteinExistence type="inferred from homology"/>
<dbReference type="InterPro" id="IPR005706">
    <property type="entry name" value="Ribosomal_uS2_bac/mit/plastid"/>
</dbReference>
<dbReference type="InterPro" id="IPR001865">
    <property type="entry name" value="Ribosomal_uS2"/>
</dbReference>
<protein>
    <recommendedName>
        <fullName evidence="4 5">Small ribosomal subunit protein uS2</fullName>
    </recommendedName>
</protein>
<dbReference type="STRING" id="1798508.A3A35_03000"/>
<dbReference type="Gene3D" id="3.40.50.10490">
    <property type="entry name" value="Glucose-6-phosphate isomerase like protein, domain 1"/>
    <property type="match status" value="1"/>
</dbReference>
<dbReference type="NCBIfam" id="TIGR01011">
    <property type="entry name" value="rpsB_bact"/>
    <property type="match status" value="1"/>
</dbReference>
<dbReference type="AlphaFoldDB" id="A0A1F6EE99"/>
<evidence type="ECO:0000256" key="1">
    <source>
        <dbReference type="ARBA" id="ARBA00006242"/>
    </source>
</evidence>
<name>A0A1F6EE99_9BACT</name>
<dbReference type="Proteomes" id="UP000179115">
    <property type="component" value="Unassembled WGS sequence"/>
</dbReference>
<dbReference type="PROSITE" id="PS00962">
    <property type="entry name" value="RIBOSOMAL_S2_1"/>
    <property type="match status" value="1"/>
</dbReference>
<dbReference type="Gene3D" id="1.10.287.610">
    <property type="entry name" value="Helix hairpin bin"/>
    <property type="match status" value="1"/>
</dbReference>
<evidence type="ECO:0000313" key="7">
    <source>
        <dbReference type="Proteomes" id="UP000179115"/>
    </source>
</evidence>
<evidence type="ECO:0000256" key="5">
    <source>
        <dbReference type="HAMAP-Rule" id="MF_00291"/>
    </source>
</evidence>
<dbReference type="CDD" id="cd01425">
    <property type="entry name" value="RPS2"/>
    <property type="match status" value="1"/>
</dbReference>
<accession>A0A1F6EE99</accession>
<dbReference type="Pfam" id="PF00318">
    <property type="entry name" value="Ribosomal_S2"/>
    <property type="match status" value="1"/>
</dbReference>
<dbReference type="PANTHER" id="PTHR12534:SF0">
    <property type="entry name" value="SMALL RIBOSOMAL SUBUNIT PROTEIN US2M"/>
    <property type="match status" value="1"/>
</dbReference>
<dbReference type="GO" id="GO:0006412">
    <property type="term" value="P:translation"/>
    <property type="evidence" value="ECO:0007669"/>
    <property type="project" value="UniProtKB-UniRule"/>
</dbReference>
<dbReference type="SUPFAM" id="SSF52313">
    <property type="entry name" value="Ribosomal protein S2"/>
    <property type="match status" value="1"/>
</dbReference>
<organism evidence="6 7">
    <name type="scientific">Candidatus Kaiserbacteria bacterium RIFCSPLOWO2_01_FULL_51_21</name>
    <dbReference type="NCBI Taxonomy" id="1798508"/>
    <lineage>
        <taxon>Bacteria</taxon>
        <taxon>Candidatus Kaiseribacteriota</taxon>
    </lineage>
</organism>
<dbReference type="InterPro" id="IPR023591">
    <property type="entry name" value="Ribosomal_uS2_flav_dom_sf"/>
</dbReference>